<keyword evidence="2" id="KW-1185">Reference proteome</keyword>
<evidence type="ECO:0000313" key="2">
    <source>
        <dbReference type="Proteomes" id="UP001419910"/>
    </source>
</evidence>
<organism evidence="1 2">
    <name type="scientific">Sphingomonas oligophenolica</name>
    <dbReference type="NCBI Taxonomy" id="301154"/>
    <lineage>
        <taxon>Bacteria</taxon>
        <taxon>Pseudomonadati</taxon>
        <taxon>Pseudomonadota</taxon>
        <taxon>Alphaproteobacteria</taxon>
        <taxon>Sphingomonadales</taxon>
        <taxon>Sphingomonadaceae</taxon>
        <taxon>Sphingomonas</taxon>
    </lineage>
</organism>
<protein>
    <submittedName>
        <fullName evidence="1">Ribonuclease</fullName>
    </submittedName>
</protein>
<evidence type="ECO:0000313" key="1">
    <source>
        <dbReference type="EMBL" id="MEN2788903.1"/>
    </source>
</evidence>
<name>A0ABU9XZC6_9SPHN</name>
<dbReference type="EMBL" id="JBDIME010000003">
    <property type="protein sequence ID" value="MEN2788903.1"/>
    <property type="molecule type" value="Genomic_DNA"/>
</dbReference>
<dbReference type="Proteomes" id="UP001419910">
    <property type="component" value="Unassembled WGS sequence"/>
</dbReference>
<sequence>MAEWLYEAGIGEARAALVEDGAILEARIERDDGLPRVGAILPARLVEITVRGREGRVAWNGGEALLTMLPAGITQGAALAIEITREAIPEPGRAKLPRAIPAEPGAAPAPGADLLARIGATGFPVRQIRAHEADLLEAAGWSEVLDEAVSGEISFTGGALRMTPTPAMTLFDVDGQPPLEALSIAAAGAVAKAMLRHDVTGSVGIDFPTLEGKAARQAVAAAIDAVLPLPFERTAMNGFGFLQIVRRRLRPSLPEMLRADPAGSEARALLRMIERSPPPAPRHHRVSRRVHAWFAARPALIAELARRTGVEPLFEVI</sequence>
<gene>
    <name evidence="1" type="ORF">ABC974_04635</name>
</gene>
<reference evidence="1 2" key="1">
    <citation type="submission" date="2024-05" db="EMBL/GenBank/DDBJ databases">
        <authorList>
            <person name="Liu Q."/>
            <person name="Xin Y.-H."/>
        </authorList>
    </citation>
    <scope>NUCLEOTIDE SEQUENCE [LARGE SCALE GENOMIC DNA]</scope>
    <source>
        <strain evidence="1 2">CGMCC 1.10181</strain>
    </source>
</reference>
<dbReference type="RefSeq" id="WP_343891560.1">
    <property type="nucleotide sequence ID" value="NZ_BAAAEH010000047.1"/>
</dbReference>
<comment type="caution">
    <text evidence="1">The sequence shown here is derived from an EMBL/GenBank/DDBJ whole genome shotgun (WGS) entry which is preliminary data.</text>
</comment>
<proteinExistence type="predicted"/>
<accession>A0ABU9XZC6</accession>